<evidence type="ECO:0000313" key="3">
    <source>
        <dbReference type="EMBL" id="MCI8211810.1"/>
    </source>
</evidence>
<name>A0ABS9ZMK6_9PSED</name>
<dbReference type="EMBL" id="LOHG01000014">
    <property type="protein sequence ID" value="MCI8211810.1"/>
    <property type="molecule type" value="Genomic_DNA"/>
</dbReference>
<organism evidence="3 4">
    <name type="scientific">Pseudomonas maioricensis</name>
    <dbReference type="NCBI Taxonomy" id="1766623"/>
    <lineage>
        <taxon>Bacteria</taxon>
        <taxon>Pseudomonadati</taxon>
        <taxon>Pseudomonadota</taxon>
        <taxon>Gammaproteobacteria</taxon>
        <taxon>Pseudomonadales</taxon>
        <taxon>Pseudomonadaceae</taxon>
        <taxon>Pseudomonas</taxon>
    </lineage>
</organism>
<evidence type="ECO:0000256" key="1">
    <source>
        <dbReference type="SAM" id="Phobius"/>
    </source>
</evidence>
<dbReference type="Proteomes" id="UP001320513">
    <property type="component" value="Unassembled WGS sequence"/>
</dbReference>
<keyword evidence="1" id="KW-0812">Transmembrane</keyword>
<keyword evidence="1" id="KW-1133">Transmembrane helix</keyword>
<dbReference type="InterPro" id="IPR012495">
    <property type="entry name" value="TadE-like_dom"/>
</dbReference>
<keyword evidence="1" id="KW-0472">Membrane</keyword>
<dbReference type="Pfam" id="PF07811">
    <property type="entry name" value="TadE"/>
    <property type="match status" value="1"/>
</dbReference>
<proteinExistence type="predicted"/>
<dbReference type="RefSeq" id="WP_243247907.1">
    <property type="nucleotide sequence ID" value="NZ_LOHG01000014.1"/>
</dbReference>
<feature type="domain" description="TadE-like" evidence="2">
    <location>
        <begin position="16"/>
        <end position="43"/>
    </location>
</feature>
<gene>
    <name evidence="3" type="ORF">AUC61_19950</name>
</gene>
<accession>A0ABS9ZMK6</accession>
<sequence>MAETPDCRELLRDQSGVTAVETALILPVLLFGIMMLFELARIALMIGVGSLSLERAVQDFRTDTRYYAQADLQGDITRRMIDSSYGFLTEENFTVDVLAFDNLRQFGGAKPDPEEDSVDNSPPILSISVDMSQEFMTPLPALFGLGNAFQYQYRHLLGNLISEEDDE</sequence>
<keyword evidence="4" id="KW-1185">Reference proteome</keyword>
<feature type="transmembrane region" description="Helical" evidence="1">
    <location>
        <begin position="24"/>
        <end position="51"/>
    </location>
</feature>
<evidence type="ECO:0000313" key="4">
    <source>
        <dbReference type="Proteomes" id="UP001320513"/>
    </source>
</evidence>
<protein>
    <recommendedName>
        <fullName evidence="2">TadE-like domain-containing protein</fullName>
    </recommendedName>
</protein>
<evidence type="ECO:0000259" key="2">
    <source>
        <dbReference type="Pfam" id="PF07811"/>
    </source>
</evidence>
<reference evidence="3 4" key="1">
    <citation type="submission" date="2015-12" db="EMBL/GenBank/DDBJ databases">
        <title>Phylogenomics in the description of a new species in the Pseudomonas syringae group.</title>
        <authorList>
            <person name="Busquets A."/>
            <person name="Gomila M."/>
            <person name="Beiki F."/>
            <person name="Rahimian H."/>
            <person name="Mulet M."/>
            <person name="Sanchez D."/>
            <person name="Garcia-Valdes E."/>
            <person name="Lalucat J."/>
        </authorList>
    </citation>
    <scope>NUCLEOTIDE SEQUENCE [LARGE SCALE GENOMIC DNA]</scope>
    <source>
        <strain evidence="3 4">S25</strain>
    </source>
</reference>
<comment type="caution">
    <text evidence="3">The sequence shown here is derived from an EMBL/GenBank/DDBJ whole genome shotgun (WGS) entry which is preliminary data.</text>
</comment>